<evidence type="ECO:0000256" key="1">
    <source>
        <dbReference type="SAM" id="MobiDB-lite"/>
    </source>
</evidence>
<organism evidence="4 5">
    <name type="scientific">Lacticaseibacillus jixianensis</name>
    <dbReference type="NCBI Taxonomy" id="2486012"/>
    <lineage>
        <taxon>Bacteria</taxon>
        <taxon>Bacillati</taxon>
        <taxon>Bacillota</taxon>
        <taxon>Bacilli</taxon>
        <taxon>Lactobacillales</taxon>
        <taxon>Lactobacillaceae</taxon>
        <taxon>Lacticaseibacillus</taxon>
    </lineage>
</organism>
<feature type="chain" id="PRO_5047344394" evidence="2">
    <location>
        <begin position="20"/>
        <end position="347"/>
    </location>
</feature>
<dbReference type="EMBL" id="JBHTMO010000030">
    <property type="protein sequence ID" value="MFD1393787.1"/>
    <property type="molecule type" value="Genomic_DNA"/>
</dbReference>
<dbReference type="Pfam" id="PF19804">
    <property type="entry name" value="DUF6287"/>
    <property type="match status" value="1"/>
</dbReference>
<evidence type="ECO:0000259" key="3">
    <source>
        <dbReference type="Pfam" id="PF19804"/>
    </source>
</evidence>
<accession>A0ABW4BE13</accession>
<dbReference type="PROSITE" id="PS51257">
    <property type="entry name" value="PROKAR_LIPOPROTEIN"/>
    <property type="match status" value="1"/>
</dbReference>
<proteinExistence type="predicted"/>
<dbReference type="Proteomes" id="UP001597249">
    <property type="component" value="Unassembled WGS sequence"/>
</dbReference>
<dbReference type="RefSeq" id="WP_125585912.1">
    <property type="nucleotide sequence ID" value="NZ_JBHTMO010000030.1"/>
</dbReference>
<evidence type="ECO:0000313" key="4">
    <source>
        <dbReference type="EMBL" id="MFD1393787.1"/>
    </source>
</evidence>
<sequence>MSRKQLFTLLSLAALLGLAGCGSRDQPAQDAAQGKPKQASVSKKPGKPVAKSSHQKQASTTSRQGKMNFGQIAKGNFASLTGNWRQIAYSANFQNGTQAGLIAGGTDTMKVAPRALTFGDVKVDGASLTDATGSYALKYQQKAGVLTALLKDDSVAINWSVTYYPVGTTAAFKTITGDAQNRQNIVQLWTSNNSYTTVFAENVSDAQMKQYQGLNVDQIAAGDYSSLAGVWRNRTDDKTLTVTSKIVTAPASMNLAQSKGVALAGADQNGYPEVISGGPVTQGYIQGALGYFDPHSMSAPSPLSIVPKGVQLPSLGQTADDSDMTQDRLILGGGQGGFASQAYYRAD</sequence>
<keyword evidence="2" id="KW-0732">Signal</keyword>
<dbReference type="InterPro" id="IPR046254">
    <property type="entry name" value="DUF6287"/>
</dbReference>
<gene>
    <name evidence="4" type="ORF">ACFQ3L_09435</name>
</gene>
<protein>
    <submittedName>
        <fullName evidence="4">DUF6287 domain-containing protein</fullName>
    </submittedName>
</protein>
<comment type="caution">
    <text evidence="4">The sequence shown here is derived from an EMBL/GenBank/DDBJ whole genome shotgun (WGS) entry which is preliminary data.</text>
</comment>
<feature type="domain" description="DUF6287" evidence="3">
    <location>
        <begin position="212"/>
        <end position="241"/>
    </location>
</feature>
<evidence type="ECO:0000313" key="5">
    <source>
        <dbReference type="Proteomes" id="UP001597249"/>
    </source>
</evidence>
<reference evidence="5" key="1">
    <citation type="journal article" date="2019" name="Int. J. Syst. Evol. Microbiol.">
        <title>The Global Catalogue of Microorganisms (GCM) 10K type strain sequencing project: providing services to taxonomists for standard genome sequencing and annotation.</title>
        <authorList>
            <consortium name="The Broad Institute Genomics Platform"/>
            <consortium name="The Broad Institute Genome Sequencing Center for Infectious Disease"/>
            <person name="Wu L."/>
            <person name="Ma J."/>
        </authorList>
    </citation>
    <scope>NUCLEOTIDE SEQUENCE [LARGE SCALE GENOMIC DNA]</scope>
    <source>
        <strain evidence="5">CCM 8911</strain>
    </source>
</reference>
<feature type="region of interest" description="Disordered" evidence="1">
    <location>
        <begin position="23"/>
        <end position="65"/>
    </location>
</feature>
<evidence type="ECO:0000256" key="2">
    <source>
        <dbReference type="SAM" id="SignalP"/>
    </source>
</evidence>
<keyword evidence="5" id="KW-1185">Reference proteome</keyword>
<feature type="signal peptide" evidence="2">
    <location>
        <begin position="1"/>
        <end position="19"/>
    </location>
</feature>
<feature type="compositionally biased region" description="Polar residues" evidence="1">
    <location>
        <begin position="55"/>
        <end position="65"/>
    </location>
</feature>
<name>A0ABW4BE13_9LACO</name>